<dbReference type="PANTHER" id="PTHR33755">
    <property type="entry name" value="TOXIN PARE1-RELATED"/>
    <property type="match status" value="1"/>
</dbReference>
<name>A0A2K8U8E5_9GAMM</name>
<reference evidence="3 4" key="1">
    <citation type="submission" date="2017-03" db="EMBL/GenBank/DDBJ databases">
        <title>Complete genome sequence of Candidatus 'Thiodictyon syntrophicum' sp. nov. strain Cad16T, a photolithoautotroph purple sulfur bacterium isolated from an alpine meromictic lake.</title>
        <authorList>
            <person name="Luedin S.M."/>
            <person name="Pothier J.F."/>
            <person name="Danza F."/>
            <person name="Storelli N."/>
            <person name="Wittwer M."/>
            <person name="Tonolla M."/>
        </authorList>
    </citation>
    <scope>NUCLEOTIDE SEQUENCE [LARGE SCALE GENOMIC DNA]</scope>
    <source>
        <strain evidence="3 4">Cad16T</strain>
    </source>
</reference>
<keyword evidence="2" id="KW-1277">Toxin-antitoxin system</keyword>
<evidence type="ECO:0000256" key="2">
    <source>
        <dbReference type="ARBA" id="ARBA00022649"/>
    </source>
</evidence>
<comment type="similarity">
    <text evidence="1">Belongs to the RelE toxin family.</text>
</comment>
<evidence type="ECO:0008006" key="5">
    <source>
        <dbReference type="Google" id="ProtNLM"/>
    </source>
</evidence>
<dbReference type="AlphaFoldDB" id="A0A2K8U8E5"/>
<dbReference type="EMBL" id="CP020370">
    <property type="protein sequence ID" value="AUB81679.1"/>
    <property type="molecule type" value="Genomic_DNA"/>
</dbReference>
<evidence type="ECO:0000313" key="4">
    <source>
        <dbReference type="Proteomes" id="UP000232638"/>
    </source>
</evidence>
<gene>
    <name evidence="3" type="ORF">THSYN_12380</name>
</gene>
<dbReference type="InterPro" id="IPR007712">
    <property type="entry name" value="RelE/ParE_toxin"/>
</dbReference>
<protein>
    <recommendedName>
        <fullName evidence="5">Plasmid stabilization protein</fullName>
    </recommendedName>
</protein>
<dbReference type="Proteomes" id="UP000232638">
    <property type="component" value="Chromosome"/>
</dbReference>
<proteinExistence type="inferred from homology"/>
<evidence type="ECO:0000313" key="3">
    <source>
        <dbReference type="EMBL" id="AUB81679.1"/>
    </source>
</evidence>
<accession>A0A2K8U8E5</accession>
<evidence type="ECO:0000256" key="1">
    <source>
        <dbReference type="ARBA" id="ARBA00006226"/>
    </source>
</evidence>
<dbReference type="Pfam" id="PF05016">
    <property type="entry name" value="ParE_toxin"/>
    <property type="match status" value="1"/>
</dbReference>
<dbReference type="Gene3D" id="3.30.2310.20">
    <property type="entry name" value="RelE-like"/>
    <property type="match status" value="1"/>
</dbReference>
<dbReference type="PANTHER" id="PTHR33755:SF8">
    <property type="entry name" value="TOXIN PARE2"/>
    <property type="match status" value="1"/>
</dbReference>
<keyword evidence="4" id="KW-1185">Reference proteome</keyword>
<dbReference type="InterPro" id="IPR051803">
    <property type="entry name" value="TA_system_RelE-like_toxin"/>
</dbReference>
<dbReference type="InterPro" id="IPR035093">
    <property type="entry name" value="RelE/ParE_toxin_dom_sf"/>
</dbReference>
<sequence length="111" mass="12558">MMCTPRRSDCWVIEVRYHEAAEAELYEALGFLELRAKGLGRRLLREVRRTAARIAECPLLAPEIRPGVRKRGVHTFPYALVYAIEDDGVLILAVAHGSRRPDYWGGRLAAP</sequence>
<organism evidence="3 4">
    <name type="scientific">Candidatus Thiodictyon syntrophicum</name>
    <dbReference type="NCBI Taxonomy" id="1166950"/>
    <lineage>
        <taxon>Bacteria</taxon>
        <taxon>Pseudomonadati</taxon>
        <taxon>Pseudomonadota</taxon>
        <taxon>Gammaproteobacteria</taxon>
        <taxon>Chromatiales</taxon>
        <taxon>Chromatiaceae</taxon>
        <taxon>Thiodictyon</taxon>
    </lineage>
</organism>
<dbReference type="KEGG" id="tsy:THSYN_12380"/>